<comment type="caution">
    <text evidence="8">The sequence shown here is derived from an EMBL/GenBank/DDBJ whole genome shotgun (WGS) entry which is preliminary data.</text>
</comment>
<comment type="similarity">
    <text evidence="2">Belongs to the CRT-like transporter family.</text>
</comment>
<keyword evidence="4 7" id="KW-0812">Transmembrane</keyword>
<accession>A0AAV5DEX8</accession>
<evidence type="ECO:0008006" key="10">
    <source>
        <dbReference type="Google" id="ProtNLM"/>
    </source>
</evidence>
<protein>
    <recommendedName>
        <fullName evidence="10">Protein CLT2, chloroplastic</fullName>
    </recommendedName>
</protein>
<keyword evidence="6 7" id="KW-0472">Membrane</keyword>
<gene>
    <name evidence="8" type="primary">ga26723</name>
    <name evidence="8" type="ORF">PR202_ga26723</name>
</gene>
<dbReference type="PANTHER" id="PTHR31326">
    <property type="entry name" value="PROTEIN CLT2, CHLOROPLASTIC"/>
    <property type="match status" value="1"/>
</dbReference>
<feature type="transmembrane region" description="Helical" evidence="7">
    <location>
        <begin position="158"/>
        <end position="178"/>
    </location>
</feature>
<evidence type="ECO:0000256" key="2">
    <source>
        <dbReference type="ARBA" id="ARBA00006690"/>
    </source>
</evidence>
<reference evidence="8" key="2">
    <citation type="submission" date="2021-12" db="EMBL/GenBank/DDBJ databases">
        <title>Resequencing data analysis of finger millet.</title>
        <authorList>
            <person name="Hatakeyama M."/>
            <person name="Aluri S."/>
            <person name="Balachadran M.T."/>
            <person name="Sivarajan S.R."/>
            <person name="Poveda L."/>
            <person name="Shimizu-Inatsugi R."/>
            <person name="Schlapbach R."/>
            <person name="Sreeman S.M."/>
            <person name="Shimizu K.K."/>
        </authorList>
    </citation>
    <scope>NUCLEOTIDE SEQUENCE</scope>
</reference>
<evidence type="ECO:0000256" key="4">
    <source>
        <dbReference type="ARBA" id="ARBA00022692"/>
    </source>
</evidence>
<keyword evidence="5 7" id="KW-1133">Transmembrane helix</keyword>
<feature type="transmembrane region" description="Helical" evidence="7">
    <location>
        <begin position="207"/>
        <end position="228"/>
    </location>
</feature>
<keyword evidence="9" id="KW-1185">Reference proteome</keyword>
<dbReference type="AlphaFoldDB" id="A0AAV5DEX8"/>
<dbReference type="Pfam" id="PF08627">
    <property type="entry name" value="CRT-like"/>
    <property type="match status" value="2"/>
</dbReference>
<feature type="transmembrane region" description="Helical" evidence="7">
    <location>
        <begin position="118"/>
        <end position="138"/>
    </location>
</feature>
<dbReference type="EMBL" id="BQKI01000015">
    <property type="protein sequence ID" value="GJN08768.1"/>
    <property type="molecule type" value="Genomic_DNA"/>
</dbReference>
<evidence type="ECO:0000256" key="6">
    <source>
        <dbReference type="ARBA" id="ARBA00023136"/>
    </source>
</evidence>
<dbReference type="InterPro" id="IPR013936">
    <property type="entry name" value="CRT-like"/>
</dbReference>
<sequence>MFLAHLLSPSLSFHSSPPPPFLAPRRCLTLLRASLPLPPPRRAGLAAARFNDGGRFVKTLGSRSERAEAGVRVSAIAGEGGGGGGSGIAAAAAATVVLAVMNRVLYKLALVPMKNYPFFLAQFTTFGYVLVYFSILFIRYRAGIVTREMLALPKSRFMLIGLLEALGVASGMAAAAILPGPSIPVLSQEFVFIDGAKRLEGRRPDIFVVNSFGSGFQALFVFLLLPFLSNLKGIPFAELPAYLNRGAACFLNIGGNLKDCDGAPLIPLLYITLNMAFNISSLNLVKMSTALVASLASTLAGSVTICFLIV</sequence>
<dbReference type="Proteomes" id="UP001054889">
    <property type="component" value="Unassembled WGS sequence"/>
</dbReference>
<evidence type="ECO:0000256" key="1">
    <source>
        <dbReference type="ARBA" id="ARBA00004141"/>
    </source>
</evidence>
<feature type="transmembrane region" description="Helical" evidence="7">
    <location>
        <begin position="290"/>
        <end position="309"/>
    </location>
</feature>
<dbReference type="GO" id="GO:0016020">
    <property type="term" value="C:membrane"/>
    <property type="evidence" value="ECO:0007669"/>
    <property type="project" value="UniProtKB-SubCell"/>
</dbReference>
<dbReference type="PANTHER" id="PTHR31326:SF1">
    <property type="entry name" value="PROTEIN CLT2, CHLOROPLASTIC"/>
    <property type="match status" value="1"/>
</dbReference>
<reference evidence="8" key="1">
    <citation type="journal article" date="2018" name="DNA Res.">
        <title>Multiple hybrid de novo genome assembly of finger millet, an orphan allotetraploid crop.</title>
        <authorList>
            <person name="Hatakeyama M."/>
            <person name="Aluri S."/>
            <person name="Balachadran M.T."/>
            <person name="Sivarajan S.R."/>
            <person name="Patrignani A."/>
            <person name="Gruter S."/>
            <person name="Poveda L."/>
            <person name="Shimizu-Inatsugi R."/>
            <person name="Baeten J."/>
            <person name="Francoijs K.J."/>
            <person name="Nataraja K.N."/>
            <person name="Reddy Y.A.N."/>
            <person name="Phadnis S."/>
            <person name="Ravikumar R.L."/>
            <person name="Schlapbach R."/>
            <person name="Sreeman S.M."/>
            <person name="Shimizu K.K."/>
        </authorList>
    </citation>
    <scope>NUCLEOTIDE SEQUENCE</scope>
</reference>
<evidence type="ECO:0000313" key="8">
    <source>
        <dbReference type="EMBL" id="GJN08768.1"/>
    </source>
</evidence>
<proteinExistence type="inferred from homology"/>
<evidence type="ECO:0000256" key="3">
    <source>
        <dbReference type="ARBA" id="ARBA00022448"/>
    </source>
</evidence>
<feature type="transmembrane region" description="Helical" evidence="7">
    <location>
        <begin position="88"/>
        <end position="106"/>
    </location>
</feature>
<organism evidence="8 9">
    <name type="scientific">Eleusine coracana subsp. coracana</name>
    <dbReference type="NCBI Taxonomy" id="191504"/>
    <lineage>
        <taxon>Eukaryota</taxon>
        <taxon>Viridiplantae</taxon>
        <taxon>Streptophyta</taxon>
        <taxon>Embryophyta</taxon>
        <taxon>Tracheophyta</taxon>
        <taxon>Spermatophyta</taxon>
        <taxon>Magnoliopsida</taxon>
        <taxon>Liliopsida</taxon>
        <taxon>Poales</taxon>
        <taxon>Poaceae</taxon>
        <taxon>PACMAD clade</taxon>
        <taxon>Chloridoideae</taxon>
        <taxon>Cynodonteae</taxon>
        <taxon>Eleusininae</taxon>
        <taxon>Eleusine</taxon>
    </lineage>
</organism>
<keyword evidence="3" id="KW-0813">Transport</keyword>
<evidence type="ECO:0000313" key="9">
    <source>
        <dbReference type="Proteomes" id="UP001054889"/>
    </source>
</evidence>
<evidence type="ECO:0000256" key="7">
    <source>
        <dbReference type="SAM" id="Phobius"/>
    </source>
</evidence>
<name>A0AAV5DEX8_ELECO</name>
<comment type="subcellular location">
    <subcellularLocation>
        <location evidence="1">Membrane</location>
        <topology evidence="1">Multi-pass membrane protein</topology>
    </subcellularLocation>
</comment>
<evidence type="ECO:0000256" key="5">
    <source>
        <dbReference type="ARBA" id="ARBA00022989"/>
    </source>
</evidence>